<evidence type="ECO:0000256" key="1">
    <source>
        <dbReference type="SAM" id="SignalP"/>
    </source>
</evidence>
<dbReference type="RefSeq" id="WP_244525062.1">
    <property type="nucleotide sequence ID" value="NZ_FNTI01000001.1"/>
</dbReference>
<accession>A0A1M7GKC9</accession>
<evidence type="ECO:0000313" key="3">
    <source>
        <dbReference type="Proteomes" id="UP000183208"/>
    </source>
</evidence>
<dbReference type="Proteomes" id="UP000183208">
    <property type="component" value="Unassembled WGS sequence"/>
</dbReference>
<feature type="signal peptide" evidence="1">
    <location>
        <begin position="1"/>
        <end position="50"/>
    </location>
</feature>
<name>A0A1M7GKC9_9BRAD</name>
<dbReference type="AlphaFoldDB" id="A0A1M7GKC9"/>
<feature type="chain" id="PRO_5030031945" evidence="1">
    <location>
        <begin position="51"/>
        <end position="187"/>
    </location>
</feature>
<gene>
    <name evidence="2" type="ORF">SAMN05444171_6646</name>
</gene>
<evidence type="ECO:0000313" key="2">
    <source>
        <dbReference type="EMBL" id="SEE20600.1"/>
    </source>
</evidence>
<proteinExistence type="predicted"/>
<protein>
    <submittedName>
        <fullName evidence="2">Uncharacterized protein</fullName>
    </submittedName>
</protein>
<sequence>MVIYRDEASAQGRYAEPMHAMLRRSSTAFAAALRAAILGAALLHAAPSHAQQGPFAGLSGAWSGGGFLKSASGQRERLRCRANYDVSENGTRLQQSLRCASDSYRFDVNANIVSEGGTLSGSWTETSRNASGSVSGRVSGGQIQAKIDGAGFSASLVVSTRGDRQSVTIEAPGHEVTEVSVALTRAR</sequence>
<keyword evidence="1" id="KW-0732">Signal</keyword>
<reference evidence="2 3" key="1">
    <citation type="submission" date="2016-10" db="EMBL/GenBank/DDBJ databases">
        <authorList>
            <person name="de Groot N.N."/>
        </authorList>
    </citation>
    <scope>NUCLEOTIDE SEQUENCE [LARGE SCALE GENOMIC DNA]</scope>
    <source>
        <strain evidence="2 3">GAS522</strain>
    </source>
</reference>
<organism evidence="2 3">
    <name type="scientific">Bradyrhizobium lablabi</name>
    <dbReference type="NCBI Taxonomy" id="722472"/>
    <lineage>
        <taxon>Bacteria</taxon>
        <taxon>Pseudomonadati</taxon>
        <taxon>Pseudomonadota</taxon>
        <taxon>Alphaproteobacteria</taxon>
        <taxon>Hyphomicrobiales</taxon>
        <taxon>Nitrobacteraceae</taxon>
        <taxon>Bradyrhizobium</taxon>
    </lineage>
</organism>
<dbReference type="EMBL" id="FNTI01000001">
    <property type="protein sequence ID" value="SEE20600.1"/>
    <property type="molecule type" value="Genomic_DNA"/>
</dbReference>